<keyword evidence="1" id="KW-0732">Signal</keyword>
<sequence length="176" mass="20388">MKSRFLTLLFSIVLFGTAFATDGEKTSIKETKLVGIEVFTSLKHYKHDSDSLWNFFKKNDFGPYLEDAKDSDKVYAYLIFGEEYEKDFPIQVILGYEVTKFDKVPKEFKLTNMIIPAGDFTKEAVNGNKAADVFNTWDRLIKTEKIKTKGHEVIEIYEFDKSHKKVEKIDLLFGTK</sequence>
<organism evidence="3 4">
    <name type="scientific">Fulvitalea axinellae</name>
    <dbReference type="NCBI Taxonomy" id="1182444"/>
    <lineage>
        <taxon>Bacteria</taxon>
        <taxon>Pseudomonadati</taxon>
        <taxon>Bacteroidota</taxon>
        <taxon>Cytophagia</taxon>
        <taxon>Cytophagales</taxon>
        <taxon>Persicobacteraceae</taxon>
        <taxon>Fulvitalea</taxon>
    </lineage>
</organism>
<protein>
    <recommendedName>
        <fullName evidence="2">Integron-associated effector binding protein domain-containing protein</fullName>
    </recommendedName>
</protein>
<dbReference type="Proteomes" id="UP001348817">
    <property type="component" value="Plasmid pFA4"/>
</dbReference>
<feature type="chain" id="PRO_5043986760" description="Integron-associated effector binding protein domain-containing protein" evidence="1">
    <location>
        <begin position="21"/>
        <end position="176"/>
    </location>
</feature>
<dbReference type="KEGG" id="fax:FUAX_47680"/>
<name>A0AAU9CJP4_9BACT</name>
<proteinExistence type="predicted"/>
<keyword evidence="4" id="KW-1185">Reference proteome</keyword>
<evidence type="ECO:0000256" key="1">
    <source>
        <dbReference type="SAM" id="SignalP"/>
    </source>
</evidence>
<dbReference type="InterPro" id="IPR029441">
    <property type="entry name" value="Cass2"/>
</dbReference>
<feature type="domain" description="Integron-associated effector binding protein" evidence="2">
    <location>
        <begin position="28"/>
        <end position="172"/>
    </location>
</feature>
<geneLocation type="plasmid" evidence="3 4">
    <name>pFA4</name>
</geneLocation>
<dbReference type="Pfam" id="PF14526">
    <property type="entry name" value="Cass2"/>
    <property type="match status" value="1"/>
</dbReference>
<dbReference type="InterPro" id="IPR011256">
    <property type="entry name" value="Reg_factor_effector_dom_sf"/>
</dbReference>
<feature type="signal peptide" evidence="1">
    <location>
        <begin position="1"/>
        <end position="20"/>
    </location>
</feature>
<evidence type="ECO:0000259" key="2">
    <source>
        <dbReference type="Pfam" id="PF14526"/>
    </source>
</evidence>
<dbReference type="AlphaFoldDB" id="A0AAU9CJP4"/>
<evidence type="ECO:0000313" key="3">
    <source>
        <dbReference type="EMBL" id="BDD12336.1"/>
    </source>
</evidence>
<reference evidence="3 4" key="1">
    <citation type="submission" date="2021-12" db="EMBL/GenBank/DDBJ databases">
        <title>Genome sequencing of bacteria with rrn-lacking chromosome and rrn-plasmid.</title>
        <authorList>
            <person name="Anda M."/>
            <person name="Iwasaki W."/>
        </authorList>
    </citation>
    <scope>NUCLEOTIDE SEQUENCE [LARGE SCALE GENOMIC DNA]</scope>
    <source>
        <strain evidence="3 4">DSM 100852</strain>
        <plasmid evidence="3 4">pFA4</plasmid>
    </source>
</reference>
<dbReference type="EMBL" id="AP025318">
    <property type="protein sequence ID" value="BDD12336.1"/>
    <property type="molecule type" value="Genomic_DNA"/>
</dbReference>
<dbReference type="Gene3D" id="3.20.80.10">
    <property type="entry name" value="Regulatory factor, effector binding domain"/>
    <property type="match status" value="1"/>
</dbReference>
<dbReference type="RefSeq" id="WP_338395688.1">
    <property type="nucleotide sequence ID" value="NZ_AP025318.1"/>
</dbReference>
<keyword evidence="3" id="KW-0614">Plasmid</keyword>
<evidence type="ECO:0000313" key="4">
    <source>
        <dbReference type="Proteomes" id="UP001348817"/>
    </source>
</evidence>
<gene>
    <name evidence="3" type="ORF">FUAX_47680</name>
</gene>
<accession>A0AAU9CJP4</accession>